<dbReference type="AlphaFoldDB" id="A0A553NNR7"/>
<name>A0A553NNR7_TIGCA</name>
<keyword evidence="2" id="KW-1185">Reference proteome</keyword>
<gene>
    <name evidence="1" type="ORF">TCAL_03473</name>
</gene>
<comment type="caution">
    <text evidence="1">The sequence shown here is derived from an EMBL/GenBank/DDBJ whole genome shotgun (WGS) entry which is preliminary data.</text>
</comment>
<organism evidence="1 2">
    <name type="scientific">Tigriopus californicus</name>
    <name type="common">Marine copepod</name>
    <dbReference type="NCBI Taxonomy" id="6832"/>
    <lineage>
        <taxon>Eukaryota</taxon>
        <taxon>Metazoa</taxon>
        <taxon>Ecdysozoa</taxon>
        <taxon>Arthropoda</taxon>
        <taxon>Crustacea</taxon>
        <taxon>Multicrustacea</taxon>
        <taxon>Hexanauplia</taxon>
        <taxon>Copepoda</taxon>
        <taxon>Harpacticoida</taxon>
        <taxon>Harpacticidae</taxon>
        <taxon>Tigriopus</taxon>
    </lineage>
</organism>
<evidence type="ECO:0000313" key="1">
    <source>
        <dbReference type="EMBL" id="TRY67037.1"/>
    </source>
</evidence>
<feature type="non-terminal residue" evidence="1">
    <location>
        <position position="190"/>
    </location>
</feature>
<reference evidence="1 2" key="1">
    <citation type="journal article" date="2018" name="Nat. Ecol. Evol.">
        <title>Genomic signatures of mitonuclear coevolution across populations of Tigriopus californicus.</title>
        <authorList>
            <person name="Barreto F.S."/>
            <person name="Watson E.T."/>
            <person name="Lima T.G."/>
            <person name="Willett C.S."/>
            <person name="Edmands S."/>
            <person name="Li W."/>
            <person name="Burton R.S."/>
        </authorList>
    </citation>
    <scope>NUCLEOTIDE SEQUENCE [LARGE SCALE GENOMIC DNA]</scope>
    <source>
        <strain evidence="1 2">San Diego</strain>
    </source>
</reference>
<dbReference type="Proteomes" id="UP000318571">
    <property type="component" value="Chromosome 4"/>
</dbReference>
<accession>A0A553NNR7</accession>
<dbReference type="EMBL" id="VCGU01000011">
    <property type="protein sequence ID" value="TRY67037.1"/>
    <property type="molecule type" value="Genomic_DNA"/>
</dbReference>
<sequence>MFKTPVVWSDVIKFNYYIEDQSSNIMFKMFNFKMERKTSRKLSTDMHRKLSAISTCSNVSDISLRLGMDPNDFKSTIQNILGMANYGNDNQTMIIGNDFCYHSIDLDVGDAWELESEDGLSCYGDESGFDDVPNDTITVQVEQRKSSTGSQPVQIDMQSLKGALNLYQRHKKISMSRVVAPPTIQEKGEK</sequence>
<proteinExistence type="predicted"/>
<protein>
    <submittedName>
        <fullName evidence="1">Uncharacterized protein</fullName>
    </submittedName>
</protein>
<evidence type="ECO:0000313" key="2">
    <source>
        <dbReference type="Proteomes" id="UP000318571"/>
    </source>
</evidence>